<reference evidence="10 11" key="1">
    <citation type="journal article" date="2023" name="G3 (Bethesda)">
        <title>A chromosome-length genome assembly and annotation of blackberry (Rubus argutus, cv. 'Hillquist').</title>
        <authorList>
            <person name="Bruna T."/>
            <person name="Aryal R."/>
            <person name="Dudchenko O."/>
            <person name="Sargent D.J."/>
            <person name="Mead D."/>
            <person name="Buti M."/>
            <person name="Cavallini A."/>
            <person name="Hytonen T."/>
            <person name="Andres J."/>
            <person name="Pham M."/>
            <person name="Weisz D."/>
            <person name="Mascagni F."/>
            <person name="Usai G."/>
            <person name="Natali L."/>
            <person name="Bassil N."/>
            <person name="Fernandez G.E."/>
            <person name="Lomsadze A."/>
            <person name="Armour M."/>
            <person name="Olukolu B."/>
            <person name="Poorten T."/>
            <person name="Britton C."/>
            <person name="Davik J."/>
            <person name="Ashrafi H."/>
            <person name="Aiden E.L."/>
            <person name="Borodovsky M."/>
            <person name="Worthington M."/>
        </authorList>
    </citation>
    <scope>NUCLEOTIDE SEQUENCE [LARGE SCALE GENOMIC DNA]</scope>
    <source>
        <tissue evidence="10">Leaf</tissue>
    </source>
</reference>
<dbReference type="InterPro" id="IPR003689">
    <property type="entry name" value="ZIP"/>
</dbReference>
<comment type="similarity">
    <text evidence="2 8">Belongs to the ZIP transporter (TC 2.A.5) family.</text>
</comment>
<dbReference type="GO" id="GO:0005886">
    <property type="term" value="C:plasma membrane"/>
    <property type="evidence" value="ECO:0007669"/>
    <property type="project" value="TreeGrafter"/>
</dbReference>
<evidence type="ECO:0000256" key="6">
    <source>
        <dbReference type="ARBA" id="ARBA00023065"/>
    </source>
</evidence>
<comment type="subcellular location">
    <subcellularLocation>
        <location evidence="1 8">Membrane</location>
        <topology evidence="1 8">Multi-pass membrane protein</topology>
    </subcellularLocation>
</comment>
<sequence>MSTNTSLSKLLPIFHIILISTLIPQAHSQSPSDECKSETTDSCNDKAGAVPLKIIAITSILVTSMIGVCLPLITRSIPALHPDRDLFVIVKCFAGGIILATGFMHVLPDSFDMLSSNCLNEKPWHKFPFTGFVAMLSAIVTLMVDSMATSIYSRSKAGVNPDSGGVAAIEGDQEMAVADGGHGHFHSHHHQVKGGSESQLTRYRVVAMVLELGIVVHSVVIGLSLGASNNTCTIKGLVAALCFHQMFEGMGLGGCILQAEYKFLKKAIMVFFFSTTTPLGIALGMALSKMYKENSPRALITVGLLNASSAGLLIYMALVDLLSADFMGPKLQGSIKLQIKSCMAVLLGAGGMSLLAKWA</sequence>
<organism evidence="10 11">
    <name type="scientific">Rubus argutus</name>
    <name type="common">Southern blackberry</name>
    <dbReference type="NCBI Taxonomy" id="59490"/>
    <lineage>
        <taxon>Eukaryota</taxon>
        <taxon>Viridiplantae</taxon>
        <taxon>Streptophyta</taxon>
        <taxon>Embryophyta</taxon>
        <taxon>Tracheophyta</taxon>
        <taxon>Spermatophyta</taxon>
        <taxon>Magnoliopsida</taxon>
        <taxon>eudicotyledons</taxon>
        <taxon>Gunneridae</taxon>
        <taxon>Pentapetalae</taxon>
        <taxon>rosids</taxon>
        <taxon>fabids</taxon>
        <taxon>Rosales</taxon>
        <taxon>Rosaceae</taxon>
        <taxon>Rosoideae</taxon>
        <taxon>Rosoideae incertae sedis</taxon>
        <taxon>Rubus</taxon>
    </lineage>
</organism>
<comment type="caution">
    <text evidence="10">The sequence shown here is derived from an EMBL/GenBank/DDBJ whole genome shotgun (WGS) entry which is preliminary data.</text>
</comment>
<feature type="transmembrane region" description="Helical" evidence="8">
    <location>
        <begin position="267"/>
        <end position="287"/>
    </location>
</feature>
<feature type="signal peptide" evidence="9">
    <location>
        <begin position="1"/>
        <end position="28"/>
    </location>
</feature>
<evidence type="ECO:0000256" key="2">
    <source>
        <dbReference type="ARBA" id="ARBA00006939"/>
    </source>
</evidence>
<feature type="transmembrane region" description="Helical" evidence="8">
    <location>
        <begin position="52"/>
        <end position="74"/>
    </location>
</feature>
<dbReference type="PANTHER" id="PTHR11040">
    <property type="entry name" value="ZINC/IRON TRANSPORTER"/>
    <property type="match status" value="1"/>
</dbReference>
<feature type="transmembrane region" description="Helical" evidence="8">
    <location>
        <begin position="338"/>
        <end position="356"/>
    </location>
</feature>
<dbReference type="GO" id="GO:0005385">
    <property type="term" value="F:zinc ion transmembrane transporter activity"/>
    <property type="evidence" value="ECO:0007669"/>
    <property type="project" value="InterPro"/>
</dbReference>
<dbReference type="EMBL" id="JBEDUW010000003">
    <property type="protein sequence ID" value="KAK9937107.1"/>
    <property type="molecule type" value="Genomic_DNA"/>
</dbReference>
<keyword evidence="11" id="KW-1185">Reference proteome</keyword>
<keyword evidence="3 8" id="KW-0813">Transport</keyword>
<feature type="transmembrane region" description="Helical" evidence="8">
    <location>
        <begin position="205"/>
        <end position="227"/>
    </location>
</feature>
<evidence type="ECO:0000256" key="5">
    <source>
        <dbReference type="ARBA" id="ARBA00022989"/>
    </source>
</evidence>
<evidence type="ECO:0000256" key="7">
    <source>
        <dbReference type="ARBA" id="ARBA00023136"/>
    </source>
</evidence>
<evidence type="ECO:0000256" key="1">
    <source>
        <dbReference type="ARBA" id="ARBA00004141"/>
    </source>
</evidence>
<keyword evidence="6 8" id="KW-0406">Ion transport</keyword>
<proteinExistence type="inferred from homology"/>
<feature type="transmembrane region" description="Helical" evidence="8">
    <location>
        <begin position="86"/>
        <end position="107"/>
    </location>
</feature>
<dbReference type="InterPro" id="IPR004698">
    <property type="entry name" value="Zn/Fe_permease_fun/pln"/>
</dbReference>
<comment type="caution">
    <text evidence="8">Lacks conserved residue(s) required for the propagation of feature annotation.</text>
</comment>
<keyword evidence="7 8" id="KW-0472">Membrane</keyword>
<evidence type="ECO:0000313" key="11">
    <source>
        <dbReference type="Proteomes" id="UP001457282"/>
    </source>
</evidence>
<dbReference type="NCBIfam" id="TIGR00820">
    <property type="entry name" value="zip"/>
    <property type="match status" value="1"/>
</dbReference>
<feature type="transmembrane region" description="Helical" evidence="8">
    <location>
        <begin position="127"/>
        <end position="144"/>
    </location>
</feature>
<keyword evidence="5 8" id="KW-1133">Transmembrane helix</keyword>
<accession>A0AAW1XK59</accession>
<evidence type="ECO:0000256" key="4">
    <source>
        <dbReference type="ARBA" id="ARBA00022692"/>
    </source>
</evidence>
<dbReference type="Proteomes" id="UP001457282">
    <property type="component" value="Unassembled WGS sequence"/>
</dbReference>
<keyword evidence="9" id="KW-0732">Signal</keyword>
<gene>
    <name evidence="10" type="ORF">M0R45_013922</name>
</gene>
<keyword evidence="4 8" id="KW-0812">Transmembrane</keyword>
<protein>
    <submittedName>
        <fullName evidence="10">Uncharacterized protein</fullName>
    </submittedName>
</protein>
<dbReference type="PANTHER" id="PTHR11040:SF48">
    <property type="entry name" value="ZINC TRANSPORTER 10-RELATED"/>
    <property type="match status" value="1"/>
</dbReference>
<evidence type="ECO:0000313" key="10">
    <source>
        <dbReference type="EMBL" id="KAK9937107.1"/>
    </source>
</evidence>
<evidence type="ECO:0000256" key="9">
    <source>
        <dbReference type="SAM" id="SignalP"/>
    </source>
</evidence>
<dbReference type="Pfam" id="PF02535">
    <property type="entry name" value="Zip"/>
    <property type="match status" value="1"/>
</dbReference>
<feature type="transmembrane region" description="Helical" evidence="8">
    <location>
        <begin position="299"/>
        <end position="318"/>
    </location>
</feature>
<feature type="chain" id="PRO_5044025038" evidence="9">
    <location>
        <begin position="29"/>
        <end position="359"/>
    </location>
</feature>
<evidence type="ECO:0000256" key="3">
    <source>
        <dbReference type="ARBA" id="ARBA00022448"/>
    </source>
</evidence>
<name>A0AAW1XK59_RUBAR</name>
<dbReference type="AlphaFoldDB" id="A0AAW1XK59"/>
<evidence type="ECO:0000256" key="8">
    <source>
        <dbReference type="RuleBase" id="RU362088"/>
    </source>
</evidence>